<evidence type="ECO:0000256" key="5">
    <source>
        <dbReference type="ARBA" id="ARBA00022692"/>
    </source>
</evidence>
<feature type="transmembrane region" description="Helical" evidence="10">
    <location>
        <begin position="52"/>
        <end position="76"/>
    </location>
</feature>
<dbReference type="Proteomes" id="UP001139409">
    <property type="component" value="Unassembled WGS sequence"/>
</dbReference>
<dbReference type="GO" id="GO:0005886">
    <property type="term" value="C:plasma membrane"/>
    <property type="evidence" value="ECO:0007669"/>
    <property type="project" value="UniProtKB-SubCell"/>
</dbReference>
<dbReference type="CDD" id="cd13131">
    <property type="entry name" value="MATE_NorM_like"/>
    <property type="match status" value="1"/>
</dbReference>
<feature type="transmembrane region" description="Helical" evidence="10">
    <location>
        <begin position="88"/>
        <end position="115"/>
    </location>
</feature>
<dbReference type="InterPro" id="IPR002528">
    <property type="entry name" value="MATE_fam"/>
</dbReference>
<dbReference type="PANTHER" id="PTHR43298:SF2">
    <property type="entry name" value="FMN_FAD EXPORTER YEEO-RELATED"/>
    <property type="match status" value="1"/>
</dbReference>
<comment type="subcellular location">
    <subcellularLocation>
        <location evidence="1">Cell membrane</location>
        <topology evidence="1">Multi-pass membrane protein</topology>
    </subcellularLocation>
</comment>
<dbReference type="AlphaFoldDB" id="A0A9X1HX43"/>
<evidence type="ECO:0000313" key="11">
    <source>
        <dbReference type="EMBL" id="MCA6078037.1"/>
    </source>
</evidence>
<organism evidence="11 12">
    <name type="scientific">Fulvivirga sedimenti</name>
    <dbReference type="NCBI Taxonomy" id="2879465"/>
    <lineage>
        <taxon>Bacteria</taxon>
        <taxon>Pseudomonadati</taxon>
        <taxon>Bacteroidota</taxon>
        <taxon>Cytophagia</taxon>
        <taxon>Cytophagales</taxon>
        <taxon>Fulvivirgaceae</taxon>
        <taxon>Fulvivirga</taxon>
    </lineage>
</organism>
<dbReference type="EMBL" id="JAIXNE010000005">
    <property type="protein sequence ID" value="MCA6078037.1"/>
    <property type="molecule type" value="Genomic_DNA"/>
</dbReference>
<evidence type="ECO:0000256" key="1">
    <source>
        <dbReference type="ARBA" id="ARBA00004651"/>
    </source>
</evidence>
<feature type="transmembrane region" description="Helical" evidence="10">
    <location>
        <begin position="272"/>
        <end position="297"/>
    </location>
</feature>
<evidence type="ECO:0000256" key="10">
    <source>
        <dbReference type="SAM" id="Phobius"/>
    </source>
</evidence>
<evidence type="ECO:0000256" key="9">
    <source>
        <dbReference type="ARBA" id="ARBA00031636"/>
    </source>
</evidence>
<dbReference type="GO" id="GO:0015297">
    <property type="term" value="F:antiporter activity"/>
    <property type="evidence" value="ECO:0007669"/>
    <property type="project" value="UniProtKB-KW"/>
</dbReference>
<sequence>MHQNYREHIKKNFLLAYPVMLSQLGHMMVSVADSVMVGQLGATPLAAASLANVIFTIVLMFGIGVSYGVTPLVAAADGEGDHQRSAQLLKHAFVINLLTGILLFLIIILASPGLYLLDQPADVVELGIPYLGIITFSIIPLMLFQSGRQFAEGLSRTKMAMVIVIVSNLFNVALNYLLIYGKLGFPALGLNGAGWASLLSRIILAAWMIAYLYYGKKFKRYRAGFQIGEYSRYFIRRITNIGIPAGFQYIFEVGAFGFAVIMMGWLGTKSLAAHQIAVNLAAVTYMAASGLSAAATIRVGNQWGKKDIPTLRAAAFSIYGMVIVFMSFTAIIFITARYFLPSLYIHDEEVISIASTLLIIAGFFQLSDGIQVVSLGALRGLEDVKIPTLVTFFAYWVVALPTGYLLAFRFNMGPTGIWIGLLSGLTLTAIFLFFRFNRITARMMPEKSEIANLAE</sequence>
<keyword evidence="4" id="KW-1003">Cell membrane</keyword>
<evidence type="ECO:0000256" key="2">
    <source>
        <dbReference type="ARBA" id="ARBA00022448"/>
    </source>
</evidence>
<feature type="transmembrane region" description="Helical" evidence="10">
    <location>
        <begin position="159"/>
        <end position="180"/>
    </location>
</feature>
<dbReference type="GO" id="GO:0042910">
    <property type="term" value="F:xenobiotic transmembrane transporter activity"/>
    <property type="evidence" value="ECO:0007669"/>
    <property type="project" value="InterPro"/>
</dbReference>
<evidence type="ECO:0000313" key="12">
    <source>
        <dbReference type="Proteomes" id="UP001139409"/>
    </source>
</evidence>
<gene>
    <name evidence="11" type="ORF">LDX50_24395</name>
</gene>
<dbReference type="PIRSF" id="PIRSF006603">
    <property type="entry name" value="DinF"/>
    <property type="match status" value="1"/>
</dbReference>
<name>A0A9X1HX43_9BACT</name>
<feature type="transmembrane region" description="Helical" evidence="10">
    <location>
        <begin position="127"/>
        <end position="147"/>
    </location>
</feature>
<keyword evidence="12" id="KW-1185">Reference proteome</keyword>
<evidence type="ECO:0000256" key="7">
    <source>
        <dbReference type="ARBA" id="ARBA00023065"/>
    </source>
</evidence>
<protein>
    <recommendedName>
        <fullName evidence="9">Multidrug-efflux transporter</fullName>
    </recommendedName>
</protein>
<keyword evidence="5 10" id="KW-0812">Transmembrane</keyword>
<feature type="transmembrane region" description="Helical" evidence="10">
    <location>
        <begin position="246"/>
        <end position="266"/>
    </location>
</feature>
<feature type="transmembrane region" description="Helical" evidence="10">
    <location>
        <begin position="389"/>
        <end position="410"/>
    </location>
</feature>
<dbReference type="InterPro" id="IPR048279">
    <property type="entry name" value="MdtK-like"/>
</dbReference>
<keyword evidence="7" id="KW-0406">Ion transport</keyword>
<dbReference type="InterPro" id="IPR050222">
    <property type="entry name" value="MATE_MdtK"/>
</dbReference>
<dbReference type="Pfam" id="PF01554">
    <property type="entry name" value="MatE"/>
    <property type="match status" value="2"/>
</dbReference>
<dbReference type="PANTHER" id="PTHR43298">
    <property type="entry name" value="MULTIDRUG RESISTANCE PROTEIN NORM-RELATED"/>
    <property type="match status" value="1"/>
</dbReference>
<keyword evidence="2" id="KW-0813">Transport</keyword>
<feature type="transmembrane region" description="Helical" evidence="10">
    <location>
        <begin position="351"/>
        <end position="377"/>
    </location>
</feature>
<keyword evidence="3" id="KW-0050">Antiport</keyword>
<feature type="transmembrane region" description="Helical" evidence="10">
    <location>
        <begin position="12"/>
        <end position="32"/>
    </location>
</feature>
<keyword evidence="6 10" id="KW-1133">Transmembrane helix</keyword>
<feature type="transmembrane region" description="Helical" evidence="10">
    <location>
        <begin position="318"/>
        <end position="339"/>
    </location>
</feature>
<evidence type="ECO:0000256" key="6">
    <source>
        <dbReference type="ARBA" id="ARBA00022989"/>
    </source>
</evidence>
<proteinExistence type="predicted"/>
<feature type="transmembrane region" description="Helical" evidence="10">
    <location>
        <begin position="192"/>
        <end position="214"/>
    </location>
</feature>
<reference evidence="11" key="1">
    <citation type="submission" date="2021-09" db="EMBL/GenBank/DDBJ databases">
        <title>Fulvivirga sp. isolated from coastal sediment.</title>
        <authorList>
            <person name="Yu H."/>
        </authorList>
    </citation>
    <scope>NUCLEOTIDE SEQUENCE</scope>
    <source>
        <strain evidence="11">1062</strain>
    </source>
</reference>
<dbReference type="NCBIfam" id="TIGR00797">
    <property type="entry name" value="matE"/>
    <property type="match status" value="1"/>
</dbReference>
<dbReference type="GO" id="GO:0006811">
    <property type="term" value="P:monoatomic ion transport"/>
    <property type="evidence" value="ECO:0007669"/>
    <property type="project" value="UniProtKB-KW"/>
</dbReference>
<dbReference type="RefSeq" id="WP_225698897.1">
    <property type="nucleotide sequence ID" value="NZ_JAIXNE010000005.1"/>
</dbReference>
<accession>A0A9X1HX43</accession>
<keyword evidence="8 10" id="KW-0472">Membrane</keyword>
<evidence type="ECO:0000256" key="4">
    <source>
        <dbReference type="ARBA" id="ARBA00022475"/>
    </source>
</evidence>
<evidence type="ECO:0000256" key="8">
    <source>
        <dbReference type="ARBA" id="ARBA00023136"/>
    </source>
</evidence>
<evidence type="ECO:0000256" key="3">
    <source>
        <dbReference type="ARBA" id="ARBA00022449"/>
    </source>
</evidence>
<feature type="transmembrane region" description="Helical" evidence="10">
    <location>
        <begin position="416"/>
        <end position="434"/>
    </location>
</feature>
<comment type="caution">
    <text evidence="11">The sequence shown here is derived from an EMBL/GenBank/DDBJ whole genome shotgun (WGS) entry which is preliminary data.</text>
</comment>